<dbReference type="OrthoDB" id="3004525at2759"/>
<organism evidence="1 3">
    <name type="scientific">Piloderma croceum (strain F 1598)</name>
    <dbReference type="NCBI Taxonomy" id="765440"/>
    <lineage>
        <taxon>Eukaryota</taxon>
        <taxon>Fungi</taxon>
        <taxon>Dikarya</taxon>
        <taxon>Basidiomycota</taxon>
        <taxon>Agaricomycotina</taxon>
        <taxon>Agaricomycetes</taxon>
        <taxon>Agaricomycetidae</taxon>
        <taxon>Atheliales</taxon>
        <taxon>Atheliaceae</taxon>
        <taxon>Piloderma</taxon>
    </lineage>
</organism>
<sequence>YRCMDCFQSATKCSLCIISDHVQMPFHWVEKWNGEYFECMDISQIGHTISLGHKGAPCPS</sequence>
<keyword evidence="3" id="KW-1185">Reference proteome</keyword>
<feature type="non-terminal residue" evidence="1">
    <location>
        <position position="1"/>
    </location>
</feature>
<evidence type="ECO:0000313" key="2">
    <source>
        <dbReference type="EMBL" id="KIM73066.1"/>
    </source>
</evidence>
<reference evidence="3" key="2">
    <citation type="submission" date="2015-01" db="EMBL/GenBank/DDBJ databases">
        <title>Evolutionary Origins and Diversification of the Mycorrhizal Mutualists.</title>
        <authorList>
            <consortium name="DOE Joint Genome Institute"/>
            <consortium name="Mycorrhizal Genomics Consortium"/>
            <person name="Kohler A."/>
            <person name="Kuo A."/>
            <person name="Nagy L.G."/>
            <person name="Floudas D."/>
            <person name="Copeland A."/>
            <person name="Barry K.W."/>
            <person name="Cichocki N."/>
            <person name="Veneault-Fourrey C."/>
            <person name="LaButti K."/>
            <person name="Lindquist E.A."/>
            <person name="Lipzen A."/>
            <person name="Lundell T."/>
            <person name="Morin E."/>
            <person name="Murat C."/>
            <person name="Riley R."/>
            <person name="Ohm R."/>
            <person name="Sun H."/>
            <person name="Tunlid A."/>
            <person name="Henrissat B."/>
            <person name="Grigoriev I.V."/>
            <person name="Hibbett D.S."/>
            <person name="Martin F."/>
        </authorList>
    </citation>
    <scope>NUCLEOTIDE SEQUENCE [LARGE SCALE GENOMIC DNA]</scope>
    <source>
        <strain evidence="3">F 1598</strain>
    </source>
</reference>
<dbReference type="AlphaFoldDB" id="A0A0C3ETU6"/>
<dbReference type="STRING" id="765440.A0A0C3ETU6"/>
<reference evidence="1" key="3">
    <citation type="submission" date="2015-02" db="EMBL/GenBank/DDBJ databases">
        <title>Evolutionary Origins and Diversification of the Mycorrhizal Mutualists.</title>
        <authorList>
            <consortium name="DOE Joint Genome Institute"/>
            <consortium name="Mycorrhizal Genomics Consortium"/>
            <person name="Kohler A."/>
            <person name="Kuo A."/>
            <person name="Nagy L.G."/>
            <person name="Floudas D."/>
            <person name="Copeland A."/>
            <person name="Barry K.W."/>
            <person name="Cichocki N."/>
            <person name="Veneault-Fourrey C."/>
            <person name="LaButti K."/>
            <person name="Lindquist E.A."/>
            <person name="Lipzen A."/>
            <person name="Lundell T."/>
            <person name="Morin E."/>
            <person name="Murat C."/>
            <person name="Riley R."/>
            <person name="Ohm R."/>
            <person name="Sun H."/>
            <person name="Tunlid A."/>
            <person name="Henrissat B."/>
            <person name="Grigoriev I.V."/>
            <person name="Hibbett D.S."/>
            <person name="Martin F."/>
        </authorList>
    </citation>
    <scope>NUCLEOTIDE SEQUENCE</scope>
    <source>
        <strain evidence="1 3">F 1598</strain>
    </source>
</reference>
<protein>
    <recommendedName>
        <fullName evidence="4">CxC2-like cysteine cluster KDZ transposase-associated domain-containing protein</fullName>
    </recommendedName>
</protein>
<dbReference type="Proteomes" id="UP000054166">
    <property type="component" value="Unassembled WGS sequence"/>
</dbReference>
<accession>A0A0C3ETU6</accession>
<proteinExistence type="predicted"/>
<dbReference type="EMBL" id="KN833094">
    <property type="protein sequence ID" value="KIM73066.1"/>
    <property type="molecule type" value="Genomic_DNA"/>
</dbReference>
<name>A0A0C3ETU6_PILCF</name>
<evidence type="ECO:0000313" key="3">
    <source>
        <dbReference type="Proteomes" id="UP000054166"/>
    </source>
</evidence>
<gene>
    <name evidence="1" type="ORF">PILCRDRAFT_24003</name>
    <name evidence="2" type="ORF">PILCRDRAFT_28056</name>
</gene>
<feature type="non-terminal residue" evidence="1">
    <location>
        <position position="60"/>
    </location>
</feature>
<reference evidence="1 3" key="1">
    <citation type="submission" date="2014-04" db="EMBL/GenBank/DDBJ databases">
        <authorList>
            <consortium name="DOE Joint Genome Institute"/>
            <person name="Kuo A."/>
            <person name="Tarkka M."/>
            <person name="Buscot F."/>
            <person name="Kohler A."/>
            <person name="Nagy L.G."/>
            <person name="Floudas D."/>
            <person name="Copeland A."/>
            <person name="Barry K.W."/>
            <person name="Cichocki N."/>
            <person name="Veneault-Fourrey C."/>
            <person name="LaButti K."/>
            <person name="Lindquist E.A."/>
            <person name="Lipzen A."/>
            <person name="Lundell T."/>
            <person name="Morin E."/>
            <person name="Murat C."/>
            <person name="Sun H."/>
            <person name="Tunlid A."/>
            <person name="Henrissat B."/>
            <person name="Grigoriev I.V."/>
            <person name="Hibbett D.S."/>
            <person name="Martin F."/>
            <person name="Nordberg H.P."/>
            <person name="Cantor M.N."/>
            <person name="Hua S.X."/>
        </authorList>
    </citation>
    <scope>NUCLEOTIDE SEQUENCE [LARGE SCALE GENOMIC DNA]</scope>
    <source>
        <strain evidence="1 3">F 1598</strain>
    </source>
</reference>
<evidence type="ECO:0008006" key="4">
    <source>
        <dbReference type="Google" id="ProtNLM"/>
    </source>
</evidence>
<dbReference type="EMBL" id="KN833394">
    <property type="protein sequence ID" value="KIM71231.1"/>
    <property type="molecule type" value="Genomic_DNA"/>
</dbReference>
<evidence type="ECO:0000313" key="1">
    <source>
        <dbReference type="EMBL" id="KIM71231.1"/>
    </source>
</evidence>
<dbReference type="HOGENOM" id="CLU_161759_1_1_1"/>